<dbReference type="SUPFAM" id="SSF88713">
    <property type="entry name" value="Glycoside hydrolase/deacetylase"/>
    <property type="match status" value="1"/>
</dbReference>
<dbReference type="OrthoDB" id="9970124at2759"/>
<dbReference type="AlphaFoldDB" id="A0A3M7EWP4"/>
<dbReference type="Gene3D" id="3.20.20.370">
    <property type="entry name" value="Glycoside hydrolase/deacetylase"/>
    <property type="match status" value="1"/>
</dbReference>
<dbReference type="PANTHER" id="PTHR43123:SF3">
    <property type="entry name" value="NODB HOMOLOGY DOMAIN-CONTAINING PROTEIN"/>
    <property type="match status" value="1"/>
</dbReference>
<dbReference type="PANTHER" id="PTHR43123">
    <property type="entry name" value="POLYSACCHARIDE DEACETYLASE-RELATED"/>
    <property type="match status" value="1"/>
</dbReference>
<evidence type="ECO:0000313" key="3">
    <source>
        <dbReference type="EMBL" id="RMY80959.1"/>
    </source>
</evidence>
<proteinExistence type="predicted"/>
<comment type="caution">
    <text evidence="3">The sequence shown here is derived from an EMBL/GenBank/DDBJ whole genome shotgun (WGS) entry which is preliminary data.</text>
</comment>
<evidence type="ECO:0000313" key="4">
    <source>
        <dbReference type="Proteomes" id="UP000268823"/>
    </source>
</evidence>
<reference evidence="3 4" key="1">
    <citation type="journal article" date="2018" name="BMC Genomics">
        <title>Genomic evidence for intraspecific hybridization in a clonal and extremely halotolerant yeast.</title>
        <authorList>
            <person name="Gostincar C."/>
            <person name="Stajich J.E."/>
            <person name="Zupancic J."/>
            <person name="Zalar P."/>
            <person name="Gunde-Cimerman N."/>
        </authorList>
    </citation>
    <scope>NUCLEOTIDE SEQUENCE [LARGE SCALE GENOMIC DNA]</scope>
    <source>
        <strain evidence="3 4">EXF-2788</strain>
    </source>
</reference>
<dbReference type="EMBL" id="QWIR01000286">
    <property type="protein sequence ID" value="RMY80959.1"/>
    <property type="molecule type" value="Genomic_DNA"/>
</dbReference>
<dbReference type="Proteomes" id="UP000268823">
    <property type="component" value="Unassembled WGS sequence"/>
</dbReference>
<gene>
    <name evidence="3" type="ORF">D0861_08461</name>
</gene>
<feature type="domain" description="NodB homology" evidence="2">
    <location>
        <begin position="81"/>
        <end position="169"/>
    </location>
</feature>
<dbReference type="InterPro" id="IPR002509">
    <property type="entry name" value="NODB_dom"/>
</dbReference>
<sequence length="374" mass="42864">MPTSHAQYQLPRDFTGHGPESHDCQWPQNARIALSFVLNYEEGGERSILEGDAHSEPYLWEKGSSGGHKDGERYLNAEQDFEYGSRVGVWRLMRLFQEFGWRITIFAVARAMELNGRFGEYCVREAGHEIANHGLRWQDFSHLEIEEDKTYVKESQLRLRDATGEFPVGVYFGRSTPNTPGALAEIFHEMNAQHGTPKLLYSSECYNDDVPYWVDLPYERHLPESQREGMLLVPYNYDCNDGKFHMAPGFMSSAGQTYEDYLKSTFDCLYREGGKMMNIPLHSRITGKAGRCEALRRFCEYVSQKEGVWVTTRRDIANHYRTTFPYKPGSARGGQIQGHFLLPLLLLLRGSSSFTNACVTRKLIRQPALPLPVH</sequence>
<evidence type="ECO:0000259" key="2">
    <source>
        <dbReference type="Pfam" id="PF01522"/>
    </source>
</evidence>
<dbReference type="InterPro" id="IPR011330">
    <property type="entry name" value="Glyco_hydro/deAcase_b/a-brl"/>
</dbReference>
<dbReference type="GO" id="GO:0016810">
    <property type="term" value="F:hydrolase activity, acting on carbon-nitrogen (but not peptide) bonds"/>
    <property type="evidence" value="ECO:0007669"/>
    <property type="project" value="InterPro"/>
</dbReference>
<protein>
    <recommendedName>
        <fullName evidence="2">NodB homology domain-containing protein</fullName>
    </recommendedName>
</protein>
<name>A0A3M7EWP4_HORWE</name>
<feature type="region of interest" description="Disordered" evidence="1">
    <location>
        <begin position="1"/>
        <end position="21"/>
    </location>
</feature>
<organism evidence="3 4">
    <name type="scientific">Hortaea werneckii</name>
    <name type="common">Black yeast</name>
    <name type="synonym">Cladosporium werneckii</name>
    <dbReference type="NCBI Taxonomy" id="91943"/>
    <lineage>
        <taxon>Eukaryota</taxon>
        <taxon>Fungi</taxon>
        <taxon>Dikarya</taxon>
        <taxon>Ascomycota</taxon>
        <taxon>Pezizomycotina</taxon>
        <taxon>Dothideomycetes</taxon>
        <taxon>Dothideomycetidae</taxon>
        <taxon>Mycosphaerellales</taxon>
        <taxon>Teratosphaeriaceae</taxon>
        <taxon>Hortaea</taxon>
    </lineage>
</organism>
<dbReference type="GO" id="GO:0005975">
    <property type="term" value="P:carbohydrate metabolic process"/>
    <property type="evidence" value="ECO:0007669"/>
    <property type="project" value="InterPro"/>
</dbReference>
<evidence type="ECO:0000256" key="1">
    <source>
        <dbReference type="SAM" id="MobiDB-lite"/>
    </source>
</evidence>
<dbReference type="VEuPathDB" id="FungiDB:BTJ68_06506"/>
<dbReference type="Pfam" id="PF01522">
    <property type="entry name" value="Polysacc_deac_1"/>
    <property type="match status" value="1"/>
</dbReference>
<accession>A0A3M7EWP4</accession>